<keyword evidence="3 7" id="KW-0812">Transmembrane</keyword>
<feature type="transmembrane region" description="Helical" evidence="7">
    <location>
        <begin position="12"/>
        <end position="35"/>
    </location>
</feature>
<dbReference type="VEuPathDB" id="VectorBase:CSON007337"/>
<dbReference type="PIRSF" id="PIRSF002419">
    <property type="entry name" value="Tetraspanin"/>
    <property type="match status" value="1"/>
</dbReference>
<evidence type="ECO:0000256" key="6">
    <source>
        <dbReference type="PIRSR" id="PIRSR002419-1"/>
    </source>
</evidence>
<protein>
    <recommendedName>
        <fullName evidence="7">Tetraspanin</fullName>
    </recommendedName>
</protein>
<comment type="similarity">
    <text evidence="2 7">Belongs to the tetraspanin (TM4SF) family.</text>
</comment>
<evidence type="ECO:0000256" key="4">
    <source>
        <dbReference type="ARBA" id="ARBA00022989"/>
    </source>
</evidence>
<feature type="transmembrane region" description="Helical" evidence="7">
    <location>
        <begin position="55"/>
        <end position="76"/>
    </location>
</feature>
<dbReference type="GO" id="GO:0005886">
    <property type="term" value="C:plasma membrane"/>
    <property type="evidence" value="ECO:0007669"/>
    <property type="project" value="TreeGrafter"/>
</dbReference>
<dbReference type="InterPro" id="IPR008952">
    <property type="entry name" value="Tetraspanin_EC2_sf"/>
</dbReference>
<evidence type="ECO:0000313" key="8">
    <source>
        <dbReference type="EMBL" id="SSX22696.1"/>
    </source>
</evidence>
<evidence type="ECO:0000256" key="2">
    <source>
        <dbReference type="ARBA" id="ARBA00006840"/>
    </source>
</evidence>
<evidence type="ECO:0000256" key="1">
    <source>
        <dbReference type="ARBA" id="ARBA00004141"/>
    </source>
</evidence>
<sequence length="238" mass="25955">MNLDCGSRTVKYLLFIFNLIFAISGLGILIAGAAVLADIGDFKHFLEGKVIAPPIVLIIAGLLIFAVATLGCYGALKENSSLLMVFALCLAIIFIFELAVGIAAIAFKADLENAINRSLQTSIQRRSNADMMAWDPLQRRLKCCGVLGAKDWYTTNNATIPVSCCRPDHIDYSIGDCKNAAAFYIDRYFADGCVGKLRERVEDNAKILIGVGIGICFLQLFGIFLACWLASAIKREKE</sequence>
<feature type="disulfide bond" evidence="6">
    <location>
        <begin position="144"/>
        <end position="165"/>
    </location>
</feature>
<gene>
    <name evidence="8" type="primary">CSON007337</name>
</gene>
<organism evidence="8">
    <name type="scientific">Culicoides sonorensis</name>
    <name type="common">Biting midge</name>
    <dbReference type="NCBI Taxonomy" id="179676"/>
    <lineage>
        <taxon>Eukaryota</taxon>
        <taxon>Metazoa</taxon>
        <taxon>Ecdysozoa</taxon>
        <taxon>Arthropoda</taxon>
        <taxon>Hexapoda</taxon>
        <taxon>Insecta</taxon>
        <taxon>Pterygota</taxon>
        <taxon>Neoptera</taxon>
        <taxon>Endopterygota</taxon>
        <taxon>Diptera</taxon>
        <taxon>Nematocera</taxon>
        <taxon>Chironomoidea</taxon>
        <taxon>Ceratopogonidae</taxon>
        <taxon>Ceratopogoninae</taxon>
        <taxon>Culicoides</taxon>
        <taxon>Monoculicoides</taxon>
    </lineage>
</organism>
<comment type="subcellular location">
    <subcellularLocation>
        <location evidence="1 7">Membrane</location>
        <topology evidence="1 7">Multi-pass membrane protein</topology>
    </subcellularLocation>
</comment>
<feature type="disulfide bond" evidence="6">
    <location>
        <begin position="143"/>
        <end position="177"/>
    </location>
</feature>
<keyword evidence="5 7" id="KW-0472">Membrane</keyword>
<dbReference type="CDD" id="cd03156">
    <property type="entry name" value="uroplakin_I_like_LEL"/>
    <property type="match status" value="1"/>
</dbReference>
<dbReference type="PRINTS" id="PR00259">
    <property type="entry name" value="TMFOUR"/>
</dbReference>
<dbReference type="Pfam" id="PF00335">
    <property type="entry name" value="Tetraspanin"/>
    <property type="match status" value="1"/>
</dbReference>
<evidence type="ECO:0000256" key="3">
    <source>
        <dbReference type="ARBA" id="ARBA00022692"/>
    </source>
</evidence>
<dbReference type="SUPFAM" id="SSF48652">
    <property type="entry name" value="Tetraspanin"/>
    <property type="match status" value="1"/>
</dbReference>
<dbReference type="InterPro" id="IPR000301">
    <property type="entry name" value="Tetraspanin_animals"/>
</dbReference>
<proteinExistence type="inferred from homology"/>
<dbReference type="PANTHER" id="PTHR19282:SF273">
    <property type="entry name" value="TETRASPANIN"/>
    <property type="match status" value="1"/>
</dbReference>
<dbReference type="EMBL" id="UFQT01000279">
    <property type="protein sequence ID" value="SSX22696.1"/>
    <property type="molecule type" value="Genomic_DNA"/>
</dbReference>
<dbReference type="InterPro" id="IPR018499">
    <property type="entry name" value="Tetraspanin/Peripherin"/>
</dbReference>
<reference evidence="8" key="1">
    <citation type="submission" date="2018-07" db="EMBL/GenBank/DDBJ databases">
        <authorList>
            <person name="Quirk P.G."/>
            <person name="Krulwich T.A."/>
        </authorList>
    </citation>
    <scope>NUCLEOTIDE SEQUENCE</scope>
</reference>
<feature type="transmembrane region" description="Helical" evidence="7">
    <location>
        <begin position="207"/>
        <end position="230"/>
    </location>
</feature>
<name>A0A336LXB9_CULSO</name>
<dbReference type="PANTHER" id="PTHR19282">
    <property type="entry name" value="TETRASPANIN"/>
    <property type="match status" value="1"/>
</dbReference>
<dbReference type="AlphaFoldDB" id="A0A336LXB9"/>
<feature type="transmembrane region" description="Helical" evidence="7">
    <location>
        <begin position="83"/>
        <end position="107"/>
    </location>
</feature>
<evidence type="ECO:0000256" key="5">
    <source>
        <dbReference type="ARBA" id="ARBA00023136"/>
    </source>
</evidence>
<keyword evidence="4 7" id="KW-1133">Transmembrane helix</keyword>
<dbReference type="Gene3D" id="1.10.1450.10">
    <property type="entry name" value="Tetraspanin"/>
    <property type="match status" value="1"/>
</dbReference>
<evidence type="ECO:0000256" key="7">
    <source>
        <dbReference type="RuleBase" id="RU361218"/>
    </source>
</evidence>
<accession>A0A336LXB9</accession>
<keyword evidence="6" id="KW-1015">Disulfide bond</keyword>
<dbReference type="OMA" id="QKLMCCG"/>